<accession>A0ABU2B724</accession>
<dbReference type="RefSeq" id="WP_277103874.1">
    <property type="nucleotide sequence ID" value="NZ_BAAAJS010000002.1"/>
</dbReference>
<evidence type="ECO:0000256" key="4">
    <source>
        <dbReference type="ARBA" id="ARBA00022989"/>
    </source>
</evidence>
<dbReference type="PANTHER" id="PTHR38459:SF6">
    <property type="entry name" value="ARABINOGALACTAN BIOSYNTHESIS RECRUITING PROTEIN RV3789"/>
    <property type="match status" value="1"/>
</dbReference>
<reference evidence="8 9" key="1">
    <citation type="submission" date="2023-07" db="EMBL/GenBank/DDBJ databases">
        <title>Sequencing the genomes of 1000 actinobacteria strains.</title>
        <authorList>
            <person name="Klenk H.-P."/>
        </authorList>
    </citation>
    <scope>NUCLEOTIDE SEQUENCE [LARGE SCALE GENOMIC DNA]</scope>
    <source>
        <strain evidence="8 9">DSM 44508</strain>
    </source>
</reference>
<evidence type="ECO:0000313" key="9">
    <source>
        <dbReference type="Proteomes" id="UP001183619"/>
    </source>
</evidence>
<dbReference type="PANTHER" id="PTHR38459">
    <property type="entry name" value="PROPHAGE BACTOPRENOL-LINKED GLUCOSE TRANSLOCASE HOMOLOG"/>
    <property type="match status" value="1"/>
</dbReference>
<evidence type="ECO:0000256" key="5">
    <source>
        <dbReference type="ARBA" id="ARBA00023136"/>
    </source>
</evidence>
<dbReference type="Proteomes" id="UP001183619">
    <property type="component" value="Unassembled WGS sequence"/>
</dbReference>
<evidence type="ECO:0000256" key="2">
    <source>
        <dbReference type="ARBA" id="ARBA00009399"/>
    </source>
</evidence>
<protein>
    <submittedName>
        <fullName evidence="8">Flippase GtrA</fullName>
    </submittedName>
</protein>
<evidence type="ECO:0000256" key="1">
    <source>
        <dbReference type="ARBA" id="ARBA00004141"/>
    </source>
</evidence>
<keyword evidence="4 6" id="KW-1133">Transmembrane helix</keyword>
<feature type="transmembrane region" description="Helical" evidence="6">
    <location>
        <begin position="111"/>
        <end position="131"/>
    </location>
</feature>
<dbReference type="InterPro" id="IPR051401">
    <property type="entry name" value="GtrA_CellWall_Glycosyl"/>
</dbReference>
<gene>
    <name evidence="8" type="ORF">J2S37_000951</name>
</gene>
<feature type="transmembrane region" description="Helical" evidence="6">
    <location>
        <begin position="18"/>
        <end position="40"/>
    </location>
</feature>
<dbReference type="EMBL" id="JAVDYF010000001">
    <property type="protein sequence ID" value="MDR7354413.1"/>
    <property type="molecule type" value="Genomic_DNA"/>
</dbReference>
<keyword evidence="3 6" id="KW-0812">Transmembrane</keyword>
<feature type="transmembrane region" description="Helical" evidence="6">
    <location>
        <begin position="78"/>
        <end position="99"/>
    </location>
</feature>
<comment type="subcellular location">
    <subcellularLocation>
        <location evidence="1">Membrane</location>
        <topology evidence="1">Multi-pass membrane protein</topology>
    </subcellularLocation>
</comment>
<feature type="domain" description="GtrA/DPMS transmembrane" evidence="7">
    <location>
        <begin position="17"/>
        <end position="137"/>
    </location>
</feature>
<evidence type="ECO:0000313" key="8">
    <source>
        <dbReference type="EMBL" id="MDR7354413.1"/>
    </source>
</evidence>
<evidence type="ECO:0000256" key="6">
    <source>
        <dbReference type="SAM" id="Phobius"/>
    </source>
</evidence>
<evidence type="ECO:0000259" key="7">
    <source>
        <dbReference type="Pfam" id="PF04138"/>
    </source>
</evidence>
<dbReference type="Pfam" id="PF04138">
    <property type="entry name" value="GtrA_DPMS_TM"/>
    <property type="match status" value="1"/>
</dbReference>
<name>A0ABU2B724_9CORY</name>
<keyword evidence="5 6" id="KW-0472">Membrane</keyword>
<dbReference type="InterPro" id="IPR007267">
    <property type="entry name" value="GtrA_DPMS_TM"/>
</dbReference>
<comment type="similarity">
    <text evidence="2">Belongs to the GtrA family.</text>
</comment>
<organism evidence="8 9">
    <name type="scientific">Corynebacterium felinum</name>
    <dbReference type="NCBI Taxonomy" id="131318"/>
    <lineage>
        <taxon>Bacteria</taxon>
        <taxon>Bacillati</taxon>
        <taxon>Actinomycetota</taxon>
        <taxon>Actinomycetes</taxon>
        <taxon>Mycobacteriales</taxon>
        <taxon>Corynebacteriaceae</taxon>
        <taxon>Corynebacterium</taxon>
    </lineage>
</organism>
<evidence type="ECO:0000256" key="3">
    <source>
        <dbReference type="ARBA" id="ARBA00022692"/>
    </source>
</evidence>
<comment type="caution">
    <text evidence="8">The sequence shown here is derived from an EMBL/GenBank/DDBJ whole genome shotgun (WGS) entry which is preliminary data.</text>
</comment>
<sequence>MTDNHSANTSLKTQLTRFIAVGIVAAIVDLGLTLCLDYLLGIPREWAKALGWCAGTTTAYIMNSKWTFTAKTSAKSGAAVAVLYLSTFAVQNFLYWVLAAPLASLNLPREAVDVISFIIAQGVATITNFAVQRIFIFNDKK</sequence>
<keyword evidence="9" id="KW-1185">Reference proteome</keyword>
<proteinExistence type="inferred from homology"/>